<evidence type="ECO:0000256" key="4">
    <source>
        <dbReference type="ARBA" id="ARBA00004717"/>
    </source>
</evidence>
<evidence type="ECO:0000256" key="6">
    <source>
        <dbReference type="ARBA" id="ARBA00007185"/>
    </source>
</evidence>
<dbReference type="CDD" id="cd01586">
    <property type="entry name" value="AcnA_IRP"/>
    <property type="match status" value="1"/>
</dbReference>
<dbReference type="Gene3D" id="3.30.499.10">
    <property type="entry name" value="Aconitase, domain 3"/>
    <property type="match status" value="2"/>
</dbReference>
<dbReference type="InterPro" id="IPR001030">
    <property type="entry name" value="Acoase/IPM_deHydtase_lsu_aba"/>
</dbReference>
<comment type="function">
    <text evidence="16">Catalyzes the isomerization of citrate to isocitrate via cis-aconitate.</text>
</comment>
<evidence type="ECO:0000256" key="10">
    <source>
        <dbReference type="ARBA" id="ARBA00022723"/>
    </source>
</evidence>
<dbReference type="Proteomes" id="UP000537592">
    <property type="component" value="Unassembled WGS sequence"/>
</dbReference>
<evidence type="ECO:0000313" key="20">
    <source>
        <dbReference type="Proteomes" id="UP000537592"/>
    </source>
</evidence>
<dbReference type="InterPro" id="IPR015928">
    <property type="entry name" value="Aconitase/3IPM_dehydase_swvl"/>
</dbReference>
<evidence type="ECO:0000256" key="13">
    <source>
        <dbReference type="ARBA" id="ARBA00023014"/>
    </source>
</evidence>
<dbReference type="InterPro" id="IPR044137">
    <property type="entry name" value="AcnA_IRP_Swivel"/>
</dbReference>
<dbReference type="InterPro" id="IPR036008">
    <property type="entry name" value="Aconitase_4Fe-4S_dom"/>
</dbReference>
<evidence type="ECO:0000256" key="15">
    <source>
        <dbReference type="ARBA" id="ARBA00023501"/>
    </source>
</evidence>
<evidence type="ECO:0000256" key="11">
    <source>
        <dbReference type="ARBA" id="ARBA00022884"/>
    </source>
</evidence>
<proteinExistence type="inferred from homology"/>
<comment type="catalytic activity">
    <reaction evidence="1">
        <text>(2S,3R)-3-hydroxybutane-1,2,3-tricarboxylate = 2-methyl-cis-aconitate + H2O</text>
        <dbReference type="Rhea" id="RHEA:17941"/>
        <dbReference type="ChEBI" id="CHEBI:15377"/>
        <dbReference type="ChEBI" id="CHEBI:57429"/>
        <dbReference type="ChEBI" id="CHEBI:57872"/>
        <dbReference type="EC" id="4.2.1.99"/>
    </reaction>
</comment>
<comment type="function">
    <text evidence="3">Involved in the catabolism of short chain fatty acids (SCFA) via the tricarboxylic acid (TCA)(acetyl degradation route) and probably the 2-methylcitrate cycle I (propionate degradation route). Catalyzes the reversible isomerization of citrate to isocitrate via cis-aconitate. Could catalyze the hydration of 2-methyl-cis-aconitate to yield (2R,3S)-2-methylisocitrate. The apo form of AcnA functions as a RNA-binding regulatory protein.</text>
</comment>
<dbReference type="InterPro" id="IPR018136">
    <property type="entry name" value="Aconitase_4Fe-4S_BS"/>
</dbReference>
<evidence type="ECO:0000256" key="3">
    <source>
        <dbReference type="ARBA" id="ARBA00002737"/>
    </source>
</evidence>
<feature type="domain" description="Aconitase A/isopropylmalate dehydratase small subunit swivel" evidence="18">
    <location>
        <begin position="694"/>
        <end position="826"/>
    </location>
</feature>
<dbReference type="PRINTS" id="PR00415">
    <property type="entry name" value="ACONITASE"/>
</dbReference>
<evidence type="ECO:0000259" key="17">
    <source>
        <dbReference type="Pfam" id="PF00330"/>
    </source>
</evidence>
<comment type="similarity">
    <text evidence="6 16">Belongs to the aconitase/IPM isomerase family.</text>
</comment>
<sequence>MTTSNDSFKSRRSLQVGDKSYIYYAIPEAEKNGLEGASRLPFSTRVLLENLLRFEDERTVKRDDIVAVVDWLNNKGKVEKEIAFRPARVLMQDFTGVPGVVDLAAMRDAMNRLGGDPQKINPLVPVDLVIDHSVIVDEFGTPRAYHDNVEKEYERNGERYRFLRWGQDAFDNFRVVPPGTGICHQVNLEYLSQTVWTREENGETVAYPDSLVGTDSHTTMVNGLSVLGWGVGGIEAEAAMLGQPLSMLIPEVIGFKLTGKLKEGVTSTDLVLTVTQMLRKKGVVGKFVEFFGPGLDGLTIEDRSTIGNMAPEYGATCGFFPIDDATISYLRKTGRADDRVALVEAYAKAQGTFRTKETPDPVFTDTLELDLGDVVPSMAGPRRPQDRILLGGAKQGFIDALEGEFKKAGEIAKRFKVEDKNFDLGHGDVVIAAITSCTNTSNPSVMIGAGLLARNAVAKGLKSKPWVKTSIAPGSQVAGEYLEKSGLQKDLDALGFNIVGYGCTTCIGNSGPLADEISKTINDNGIIATAVLSGNRNFEGRISPDVRANYLASPPLVVAYAIAGSLQVDLTTEPLGTGSDGQPVYLKDIWPSSHEIQEFIDRNITQELFRRRYADVFTGDENWRGITVSGGLTYQWDASSTYVQNPPYFEGITKTPVPVEDIVNARVLGLFLDSITTDHISPAGSIKEASPAGRYLRDHQVRPQDFNQYGTRRGNHEVMMRGTFANIRLKNQMVHDENGNVVEGGWTVHYPSGERLSIFDAAERYKAENVPVVVFAGREYGTGSSRDWAAKGSKLLGIRAVIAQSFERIHRSNLVGMGILPLVFEEGTSWETLGLKGDEKVTIHGLGAELQPRQKIEAEIAFADGRVERVPLVVRIDTLDELEYFRNGGILHYVLRQLAA</sequence>
<gene>
    <name evidence="19" type="ORF">FHS81_000921</name>
</gene>
<keyword evidence="20" id="KW-1185">Reference proteome</keyword>
<evidence type="ECO:0000256" key="9">
    <source>
        <dbReference type="ARBA" id="ARBA00022532"/>
    </source>
</evidence>
<organism evidence="19 20">
    <name type="scientific">Pseudochelatococcus contaminans</name>
    <dbReference type="NCBI Taxonomy" id="1538103"/>
    <lineage>
        <taxon>Bacteria</taxon>
        <taxon>Pseudomonadati</taxon>
        <taxon>Pseudomonadota</taxon>
        <taxon>Alphaproteobacteria</taxon>
        <taxon>Hyphomicrobiales</taxon>
        <taxon>Chelatococcaceae</taxon>
        <taxon>Pseudochelatococcus</taxon>
    </lineage>
</organism>
<evidence type="ECO:0000256" key="2">
    <source>
        <dbReference type="ARBA" id="ARBA00001966"/>
    </source>
</evidence>
<keyword evidence="9" id="KW-0816">Tricarboxylic acid cycle</keyword>
<dbReference type="CDD" id="cd01580">
    <property type="entry name" value="AcnA_IRP_Swivel"/>
    <property type="match status" value="1"/>
</dbReference>
<dbReference type="UniPathway" id="UPA00223">
    <property type="reaction ID" value="UER00718"/>
</dbReference>
<dbReference type="GO" id="GO:0003723">
    <property type="term" value="F:RNA binding"/>
    <property type="evidence" value="ECO:0007669"/>
    <property type="project" value="UniProtKB-KW"/>
</dbReference>
<protein>
    <recommendedName>
        <fullName evidence="16">Aconitate hydratase</fullName>
        <shortName evidence="16">Aconitase</shortName>
        <ecNumber evidence="16">4.2.1.3</ecNumber>
    </recommendedName>
</protein>
<comment type="cofactor">
    <cofactor evidence="2">
        <name>[4Fe-4S] cluster</name>
        <dbReference type="ChEBI" id="CHEBI:49883"/>
    </cofactor>
</comment>
<evidence type="ECO:0000259" key="18">
    <source>
        <dbReference type="Pfam" id="PF00694"/>
    </source>
</evidence>
<name>A0A7W6EFL3_9HYPH</name>
<dbReference type="NCBIfam" id="TIGR01341">
    <property type="entry name" value="aconitase_1"/>
    <property type="match status" value="1"/>
</dbReference>
<comment type="subunit">
    <text evidence="7">Monomer.</text>
</comment>
<evidence type="ECO:0000256" key="14">
    <source>
        <dbReference type="ARBA" id="ARBA00023239"/>
    </source>
</evidence>
<dbReference type="InterPro" id="IPR015931">
    <property type="entry name" value="Acnase/IPM_dHydase_lsu_aba_1/3"/>
</dbReference>
<feature type="domain" description="Aconitase/3-isopropylmalate dehydratase large subunit alpha/beta/alpha" evidence="17">
    <location>
        <begin position="79"/>
        <end position="564"/>
    </location>
</feature>
<keyword evidence="8 16" id="KW-0004">4Fe-4S</keyword>
<dbReference type="Gene3D" id="3.20.19.10">
    <property type="entry name" value="Aconitase, domain 4"/>
    <property type="match status" value="1"/>
</dbReference>
<evidence type="ECO:0000256" key="8">
    <source>
        <dbReference type="ARBA" id="ARBA00022485"/>
    </source>
</evidence>
<comment type="caution">
    <text evidence="19">The sequence shown here is derived from an EMBL/GenBank/DDBJ whole genome shotgun (WGS) entry which is preliminary data.</text>
</comment>
<dbReference type="PANTHER" id="PTHR11670">
    <property type="entry name" value="ACONITASE/IRON-RESPONSIVE ELEMENT FAMILY MEMBER"/>
    <property type="match status" value="1"/>
</dbReference>
<dbReference type="PROSITE" id="PS00450">
    <property type="entry name" value="ACONITASE_1"/>
    <property type="match status" value="1"/>
</dbReference>
<dbReference type="SUPFAM" id="SSF53732">
    <property type="entry name" value="Aconitase iron-sulfur domain"/>
    <property type="match status" value="1"/>
</dbReference>
<dbReference type="NCBIfam" id="NF006757">
    <property type="entry name" value="PRK09277.1"/>
    <property type="match status" value="1"/>
</dbReference>
<evidence type="ECO:0000256" key="1">
    <source>
        <dbReference type="ARBA" id="ARBA00000118"/>
    </source>
</evidence>
<dbReference type="AlphaFoldDB" id="A0A7W6EFL3"/>
<dbReference type="Pfam" id="PF00330">
    <property type="entry name" value="Aconitase"/>
    <property type="match status" value="1"/>
</dbReference>
<dbReference type="InterPro" id="IPR006249">
    <property type="entry name" value="Aconitase/IRP2"/>
</dbReference>
<accession>A0A7W6EFL3</accession>
<keyword evidence="10" id="KW-0479">Metal-binding</keyword>
<dbReference type="SUPFAM" id="SSF52016">
    <property type="entry name" value="LeuD/IlvD-like"/>
    <property type="match status" value="1"/>
</dbReference>
<dbReference type="GO" id="GO:0006099">
    <property type="term" value="P:tricarboxylic acid cycle"/>
    <property type="evidence" value="ECO:0007669"/>
    <property type="project" value="UniProtKB-UniPathway"/>
</dbReference>
<dbReference type="EC" id="4.2.1.3" evidence="16"/>
<keyword evidence="14 16" id="KW-0456">Lyase</keyword>
<dbReference type="Pfam" id="PF00694">
    <property type="entry name" value="Aconitase_C"/>
    <property type="match status" value="1"/>
</dbReference>
<dbReference type="InterPro" id="IPR000573">
    <property type="entry name" value="AconitaseA/IPMdHydase_ssu_swvl"/>
</dbReference>
<comment type="pathway">
    <text evidence="5">Organic acid metabolism; propanoate degradation.</text>
</comment>
<dbReference type="FunFam" id="3.20.19.10:FF:000001">
    <property type="entry name" value="Aconitate hydratase"/>
    <property type="match status" value="1"/>
</dbReference>
<dbReference type="Gene3D" id="6.10.190.10">
    <property type="match status" value="1"/>
</dbReference>
<keyword evidence="11" id="KW-0694">RNA-binding</keyword>
<comment type="catalytic activity">
    <reaction evidence="15 16">
        <text>citrate = D-threo-isocitrate</text>
        <dbReference type="Rhea" id="RHEA:10336"/>
        <dbReference type="ChEBI" id="CHEBI:15562"/>
        <dbReference type="ChEBI" id="CHEBI:16947"/>
        <dbReference type="EC" id="4.2.1.3"/>
    </reaction>
</comment>
<keyword evidence="13 16" id="KW-0411">Iron-sulfur</keyword>
<keyword evidence="12 16" id="KW-0408">Iron</keyword>
<evidence type="ECO:0000256" key="5">
    <source>
        <dbReference type="ARBA" id="ARBA00005026"/>
    </source>
</evidence>
<comment type="pathway">
    <text evidence="4">Carbohydrate metabolism; tricarboxylic acid cycle; isocitrate from oxaloacetate: step 2/2.</text>
</comment>
<dbReference type="PROSITE" id="PS01244">
    <property type="entry name" value="ACONITASE_2"/>
    <property type="match status" value="1"/>
</dbReference>
<dbReference type="GO" id="GO:0046872">
    <property type="term" value="F:metal ion binding"/>
    <property type="evidence" value="ECO:0007669"/>
    <property type="project" value="UniProtKB-KW"/>
</dbReference>
<dbReference type="GO" id="GO:0047456">
    <property type="term" value="F:2-methylisocitrate dehydratase activity"/>
    <property type="evidence" value="ECO:0007669"/>
    <property type="project" value="UniProtKB-EC"/>
</dbReference>
<evidence type="ECO:0000256" key="12">
    <source>
        <dbReference type="ARBA" id="ARBA00023004"/>
    </source>
</evidence>
<dbReference type="GO" id="GO:0003994">
    <property type="term" value="F:aconitate hydratase activity"/>
    <property type="evidence" value="ECO:0007669"/>
    <property type="project" value="UniProtKB-EC"/>
</dbReference>
<evidence type="ECO:0000256" key="7">
    <source>
        <dbReference type="ARBA" id="ARBA00011245"/>
    </source>
</evidence>
<evidence type="ECO:0000313" key="19">
    <source>
        <dbReference type="EMBL" id="MBB3808851.1"/>
    </source>
</evidence>
<dbReference type="NCBIfam" id="NF009520">
    <property type="entry name" value="PRK12881.1"/>
    <property type="match status" value="1"/>
</dbReference>
<dbReference type="FunFam" id="3.30.499.10:FF:000002">
    <property type="entry name" value="Aconitate hydratase"/>
    <property type="match status" value="1"/>
</dbReference>
<dbReference type="RefSeq" id="WP_183750881.1">
    <property type="nucleotide sequence ID" value="NZ_JACICC010000002.1"/>
</dbReference>
<dbReference type="EMBL" id="JACICC010000002">
    <property type="protein sequence ID" value="MBB3808851.1"/>
    <property type="molecule type" value="Genomic_DNA"/>
</dbReference>
<dbReference type="FunFam" id="3.30.499.10:FF:000020">
    <property type="entry name" value="Aconitate hydratase A"/>
    <property type="match status" value="1"/>
</dbReference>
<dbReference type="GO" id="GO:0051539">
    <property type="term" value="F:4 iron, 4 sulfur cluster binding"/>
    <property type="evidence" value="ECO:0007669"/>
    <property type="project" value="UniProtKB-KW"/>
</dbReference>
<reference evidence="19 20" key="1">
    <citation type="submission" date="2020-08" db="EMBL/GenBank/DDBJ databases">
        <title>Genomic Encyclopedia of Type Strains, Phase IV (KMG-IV): sequencing the most valuable type-strain genomes for metagenomic binning, comparative biology and taxonomic classification.</title>
        <authorList>
            <person name="Goeker M."/>
        </authorList>
    </citation>
    <scope>NUCLEOTIDE SEQUENCE [LARGE SCALE GENOMIC DNA]</scope>
    <source>
        <strain evidence="19 20">DSM 28760</strain>
    </source>
</reference>
<evidence type="ECO:0000256" key="16">
    <source>
        <dbReference type="RuleBase" id="RU361275"/>
    </source>
</evidence>